<dbReference type="GO" id="GO:0008033">
    <property type="term" value="P:tRNA processing"/>
    <property type="evidence" value="ECO:0007669"/>
    <property type="project" value="EnsemblFungi"/>
</dbReference>
<evidence type="ECO:0000313" key="5">
    <source>
        <dbReference type="EMBL" id="CCE90699.1"/>
    </source>
</evidence>
<dbReference type="FunCoup" id="G8ZQ05">
    <property type="interactions" value="21"/>
</dbReference>
<organism evidence="5 6">
    <name type="scientific">Torulaspora delbrueckii</name>
    <name type="common">Yeast</name>
    <name type="synonym">Candida colliculosa</name>
    <dbReference type="NCBI Taxonomy" id="4950"/>
    <lineage>
        <taxon>Eukaryota</taxon>
        <taxon>Fungi</taxon>
        <taxon>Dikarya</taxon>
        <taxon>Ascomycota</taxon>
        <taxon>Saccharomycotina</taxon>
        <taxon>Saccharomycetes</taxon>
        <taxon>Saccharomycetales</taxon>
        <taxon>Saccharomycetaceae</taxon>
        <taxon>Torulaspora</taxon>
    </lineage>
</organism>
<dbReference type="EMBL" id="HE616743">
    <property type="protein sequence ID" value="CCE90699.1"/>
    <property type="molecule type" value="Genomic_DNA"/>
</dbReference>
<evidence type="ECO:0000256" key="4">
    <source>
        <dbReference type="ARBA" id="ARBA00023242"/>
    </source>
</evidence>
<comment type="similarity">
    <text evidence="2">Belongs to the SWM2 family.</text>
</comment>
<dbReference type="eggNOG" id="ENOG502S9UQ">
    <property type="taxonomic scope" value="Eukaryota"/>
</dbReference>
<dbReference type="RefSeq" id="XP_003679910.1">
    <property type="nucleotide sequence ID" value="XM_003679862.1"/>
</dbReference>
<dbReference type="Pfam" id="PF17083">
    <property type="entry name" value="Swm2"/>
    <property type="match status" value="1"/>
</dbReference>
<evidence type="ECO:0000256" key="2">
    <source>
        <dbReference type="ARBA" id="ARBA00010032"/>
    </source>
</evidence>
<evidence type="ECO:0000256" key="3">
    <source>
        <dbReference type="ARBA" id="ARBA00019533"/>
    </source>
</evidence>
<dbReference type="Proteomes" id="UP000005627">
    <property type="component" value="Chromosome 2"/>
</dbReference>
<dbReference type="AlphaFoldDB" id="G8ZQ05"/>
<dbReference type="GeneID" id="11504936"/>
<gene>
    <name evidence="5" type="primary">TDEL0B05700</name>
    <name evidence="5" type="ORF">TDEL_0B05700</name>
</gene>
<protein>
    <recommendedName>
        <fullName evidence="3">Nucleolar protein SWM2</fullName>
    </recommendedName>
</protein>
<sequence>MADPIYPYVALLNLVKLFTTLSAIPETYSPLLLPLYCEIKKNDQLSFEALKNCKEIFAKWNNGEDDVEEEVVKRCMDMWLTINGEDYILKKPLSSIPNITRQEAETNDYVGESELQRIEFDPITNEPIKNPLGNLIIEEVEATEYVGSDDDHR</sequence>
<evidence type="ECO:0000256" key="1">
    <source>
        <dbReference type="ARBA" id="ARBA00004604"/>
    </source>
</evidence>
<dbReference type="GO" id="GO:0036261">
    <property type="term" value="P:7-methylguanosine cap hypermethylation"/>
    <property type="evidence" value="ECO:0007669"/>
    <property type="project" value="EnsemblFungi"/>
</dbReference>
<dbReference type="OrthoDB" id="4033486at2759"/>
<dbReference type="InterPro" id="IPR031391">
    <property type="entry name" value="Swm2"/>
</dbReference>
<dbReference type="KEGG" id="tdl:TDEL_0B05700"/>
<proteinExistence type="inferred from homology"/>
<keyword evidence="4" id="KW-0539">Nucleus</keyword>
<keyword evidence="6" id="KW-1185">Reference proteome</keyword>
<reference evidence="5 6" key="1">
    <citation type="journal article" date="2011" name="Proc. Natl. Acad. Sci. U.S.A.">
        <title>Evolutionary erosion of yeast sex chromosomes by mating-type switching accidents.</title>
        <authorList>
            <person name="Gordon J.L."/>
            <person name="Armisen D."/>
            <person name="Proux-Wera E."/>
            <person name="Oheigeartaigh S.S."/>
            <person name="Byrne K.P."/>
            <person name="Wolfe K.H."/>
        </authorList>
    </citation>
    <scope>NUCLEOTIDE SEQUENCE [LARGE SCALE GENOMIC DNA]</scope>
    <source>
        <strain evidence="6">ATCC 10662 / CBS 1146 / NBRC 0425 / NCYC 2629 / NRRL Y-866</strain>
    </source>
</reference>
<accession>G8ZQ05</accession>
<dbReference type="InParanoid" id="G8ZQ05"/>
<name>G8ZQ05_TORDE</name>
<evidence type="ECO:0000313" key="6">
    <source>
        <dbReference type="Proteomes" id="UP000005627"/>
    </source>
</evidence>
<dbReference type="GO" id="GO:0005730">
    <property type="term" value="C:nucleolus"/>
    <property type="evidence" value="ECO:0007669"/>
    <property type="project" value="UniProtKB-SubCell"/>
</dbReference>
<dbReference type="HOGENOM" id="CLU_147530_0_0_1"/>
<comment type="subcellular location">
    <subcellularLocation>
        <location evidence="1">Nucleus</location>
        <location evidence="1">Nucleolus</location>
    </subcellularLocation>
</comment>